<dbReference type="PANTHER" id="PTHR23270">
    <property type="entry name" value="PROGRAMMED CELL DEATH PROTEIN 11 PRE-RRNA PROCESSING PROTEIN RRP5"/>
    <property type="match status" value="1"/>
</dbReference>
<keyword evidence="4" id="KW-0539">Nucleus</keyword>
<evidence type="ECO:0000256" key="4">
    <source>
        <dbReference type="ARBA" id="ARBA00023242"/>
    </source>
</evidence>
<dbReference type="GO" id="GO:0032040">
    <property type="term" value="C:small-subunit processome"/>
    <property type="evidence" value="ECO:0007669"/>
    <property type="project" value="TreeGrafter"/>
</dbReference>
<dbReference type="KEGG" id="mng:MNEG_7145"/>
<dbReference type="GO" id="GO:0006364">
    <property type="term" value="P:rRNA processing"/>
    <property type="evidence" value="ECO:0007669"/>
    <property type="project" value="UniProtKB-KW"/>
</dbReference>
<proteinExistence type="predicted"/>
<evidence type="ECO:0000313" key="6">
    <source>
        <dbReference type="EMBL" id="KIZ00814.1"/>
    </source>
</evidence>
<evidence type="ECO:0000256" key="2">
    <source>
        <dbReference type="ARBA" id="ARBA00022552"/>
    </source>
</evidence>
<gene>
    <name evidence="6" type="ORF">MNEG_7145</name>
</gene>
<feature type="domain" description="Suppressor of forked" evidence="5">
    <location>
        <begin position="37"/>
        <end position="136"/>
    </location>
</feature>
<dbReference type="Proteomes" id="UP000054498">
    <property type="component" value="Unassembled WGS sequence"/>
</dbReference>
<dbReference type="InterPro" id="IPR011990">
    <property type="entry name" value="TPR-like_helical_dom_sf"/>
</dbReference>
<organism evidence="6 7">
    <name type="scientific">Monoraphidium neglectum</name>
    <dbReference type="NCBI Taxonomy" id="145388"/>
    <lineage>
        <taxon>Eukaryota</taxon>
        <taxon>Viridiplantae</taxon>
        <taxon>Chlorophyta</taxon>
        <taxon>core chlorophytes</taxon>
        <taxon>Chlorophyceae</taxon>
        <taxon>CS clade</taxon>
        <taxon>Sphaeropleales</taxon>
        <taxon>Selenastraceae</taxon>
        <taxon>Monoraphidium</taxon>
    </lineage>
</organism>
<reference evidence="6 7" key="1">
    <citation type="journal article" date="2013" name="BMC Genomics">
        <title>Reconstruction of the lipid metabolism for the microalga Monoraphidium neglectum from its genome sequence reveals characteristics suitable for biofuel production.</title>
        <authorList>
            <person name="Bogen C."/>
            <person name="Al-Dilaimi A."/>
            <person name="Albersmeier A."/>
            <person name="Wichmann J."/>
            <person name="Grundmann M."/>
            <person name="Rupp O."/>
            <person name="Lauersen K.J."/>
            <person name="Blifernez-Klassen O."/>
            <person name="Kalinowski J."/>
            <person name="Goesmann A."/>
            <person name="Mussgnug J.H."/>
            <person name="Kruse O."/>
        </authorList>
    </citation>
    <scope>NUCLEOTIDE SEQUENCE [LARGE SCALE GENOMIC DNA]</scope>
    <source>
        <strain evidence="6 7">SAG 48.87</strain>
    </source>
</reference>
<keyword evidence="7" id="KW-1185">Reference proteome</keyword>
<dbReference type="RefSeq" id="XP_013899833.1">
    <property type="nucleotide sequence ID" value="XM_014044379.1"/>
</dbReference>
<dbReference type="InterPro" id="IPR008847">
    <property type="entry name" value="Suf"/>
</dbReference>
<dbReference type="SMART" id="SM00386">
    <property type="entry name" value="HAT"/>
    <property type="match status" value="3"/>
</dbReference>
<accession>A0A0D2L056</accession>
<dbReference type="GeneID" id="25740021"/>
<evidence type="ECO:0000259" key="5">
    <source>
        <dbReference type="Pfam" id="PF05843"/>
    </source>
</evidence>
<evidence type="ECO:0000256" key="3">
    <source>
        <dbReference type="ARBA" id="ARBA00022737"/>
    </source>
</evidence>
<dbReference type="GO" id="GO:0003723">
    <property type="term" value="F:RNA binding"/>
    <property type="evidence" value="ECO:0007669"/>
    <property type="project" value="TreeGrafter"/>
</dbReference>
<evidence type="ECO:0000256" key="1">
    <source>
        <dbReference type="ARBA" id="ARBA00004123"/>
    </source>
</evidence>
<dbReference type="Gene3D" id="1.25.40.10">
    <property type="entry name" value="Tetratricopeptide repeat domain"/>
    <property type="match status" value="1"/>
</dbReference>
<sequence>MEHSLTTGGPAAGDAARRLLERALATLPRRKHVKAISHAALLEFRLGSAERGRSVMEGVLRNYPKRLDLWSMYIDQEVKQGDDGRVRTLLERATSLALPPKKMKFLFRRWLEFEKAHGTEAQVAHVKQRALEFVQQQ</sequence>
<protein>
    <recommendedName>
        <fullName evidence="5">Suppressor of forked domain-containing protein</fullName>
    </recommendedName>
</protein>
<dbReference type="InterPro" id="IPR003107">
    <property type="entry name" value="HAT"/>
</dbReference>
<dbReference type="OrthoDB" id="543737at2759"/>
<dbReference type="InterPro" id="IPR045209">
    <property type="entry name" value="Rrp5"/>
</dbReference>
<keyword evidence="3" id="KW-0677">Repeat</keyword>
<name>A0A0D2L056_9CHLO</name>
<dbReference type="PANTHER" id="PTHR23270:SF10">
    <property type="entry name" value="PROTEIN RRP5 HOMOLOG"/>
    <property type="match status" value="1"/>
</dbReference>
<keyword evidence="2" id="KW-0698">rRNA processing</keyword>
<dbReference type="STRING" id="145388.A0A0D2L056"/>
<dbReference type="Pfam" id="PF05843">
    <property type="entry name" value="Suf"/>
    <property type="match status" value="1"/>
</dbReference>
<comment type="subcellular location">
    <subcellularLocation>
        <location evidence="1">Nucleus</location>
    </subcellularLocation>
</comment>
<dbReference type="SUPFAM" id="SSF48452">
    <property type="entry name" value="TPR-like"/>
    <property type="match status" value="1"/>
</dbReference>
<dbReference type="AlphaFoldDB" id="A0A0D2L056"/>
<dbReference type="EMBL" id="KK101457">
    <property type="protein sequence ID" value="KIZ00814.1"/>
    <property type="molecule type" value="Genomic_DNA"/>
</dbReference>
<evidence type="ECO:0000313" key="7">
    <source>
        <dbReference type="Proteomes" id="UP000054498"/>
    </source>
</evidence>